<dbReference type="SUPFAM" id="SSF55785">
    <property type="entry name" value="PYP-like sensor domain (PAS domain)"/>
    <property type="match status" value="2"/>
</dbReference>
<dbReference type="Gene3D" id="3.30.70.270">
    <property type="match status" value="1"/>
</dbReference>
<dbReference type="InterPro" id="IPR000160">
    <property type="entry name" value="GGDEF_dom"/>
</dbReference>
<dbReference type="CDD" id="cd01949">
    <property type="entry name" value="GGDEF"/>
    <property type="match status" value="1"/>
</dbReference>
<dbReference type="InterPro" id="IPR013656">
    <property type="entry name" value="PAS_4"/>
</dbReference>
<dbReference type="InterPro" id="IPR043128">
    <property type="entry name" value="Rev_trsase/Diguanyl_cyclase"/>
</dbReference>
<evidence type="ECO:0000259" key="2">
    <source>
        <dbReference type="PROSITE" id="PS50113"/>
    </source>
</evidence>
<dbReference type="Pfam" id="PF08448">
    <property type="entry name" value="PAS_4"/>
    <property type="match status" value="1"/>
</dbReference>
<dbReference type="Pfam" id="PF13188">
    <property type="entry name" value="PAS_8"/>
    <property type="match status" value="1"/>
</dbReference>
<dbReference type="Proteomes" id="UP000430519">
    <property type="component" value="Unassembled WGS sequence"/>
</dbReference>
<dbReference type="InterPro" id="IPR000014">
    <property type="entry name" value="PAS"/>
</dbReference>
<name>A0A6I4YLZ2_9DEIO</name>
<reference evidence="5 6" key="1">
    <citation type="submission" date="2019-11" db="EMBL/GenBank/DDBJ databases">
        <title>Genome sequence of Deinococcus xianganensis Y35, AI-2 producing algicidal bacterium, isolated from lake water.</title>
        <authorList>
            <person name="Li Y."/>
        </authorList>
    </citation>
    <scope>NUCLEOTIDE SEQUENCE [LARGE SCALE GENOMIC DNA]</scope>
    <source>
        <strain evidence="5 6">Y35</strain>
    </source>
</reference>
<dbReference type="SMART" id="SM00267">
    <property type="entry name" value="GGDEF"/>
    <property type="match status" value="1"/>
</dbReference>
<accession>A0A6I4YLZ2</accession>
<evidence type="ECO:0000313" key="5">
    <source>
        <dbReference type="EMBL" id="MXV21738.1"/>
    </source>
</evidence>
<dbReference type="InterPro" id="IPR035965">
    <property type="entry name" value="PAS-like_dom_sf"/>
</dbReference>
<dbReference type="SUPFAM" id="SSF141868">
    <property type="entry name" value="EAL domain-like"/>
    <property type="match status" value="1"/>
</dbReference>
<dbReference type="FunFam" id="3.30.70.270:FF:000001">
    <property type="entry name" value="Diguanylate cyclase domain protein"/>
    <property type="match status" value="1"/>
</dbReference>
<feature type="domain" description="EAL" evidence="3">
    <location>
        <begin position="453"/>
        <end position="703"/>
    </location>
</feature>
<gene>
    <name evidence="5" type="ORF">GLX28_19135</name>
</gene>
<dbReference type="InterPro" id="IPR029787">
    <property type="entry name" value="Nucleotide_cyclase"/>
</dbReference>
<feature type="domain" description="PAC" evidence="2">
    <location>
        <begin position="91"/>
        <end position="143"/>
    </location>
</feature>
<dbReference type="SMART" id="SM00052">
    <property type="entry name" value="EAL"/>
    <property type="match status" value="1"/>
</dbReference>
<evidence type="ECO:0000259" key="3">
    <source>
        <dbReference type="PROSITE" id="PS50883"/>
    </source>
</evidence>
<dbReference type="NCBIfam" id="TIGR00254">
    <property type="entry name" value="GGDEF"/>
    <property type="match status" value="1"/>
</dbReference>
<dbReference type="Gene3D" id="3.20.20.450">
    <property type="entry name" value="EAL domain"/>
    <property type="match status" value="1"/>
</dbReference>
<dbReference type="CDD" id="cd01948">
    <property type="entry name" value="EAL"/>
    <property type="match status" value="1"/>
</dbReference>
<dbReference type="NCBIfam" id="TIGR00229">
    <property type="entry name" value="sensory_box"/>
    <property type="match status" value="2"/>
</dbReference>
<dbReference type="CDD" id="cd00130">
    <property type="entry name" value="PAS"/>
    <property type="match status" value="2"/>
</dbReference>
<dbReference type="SUPFAM" id="SSF55073">
    <property type="entry name" value="Nucleotide cyclase"/>
    <property type="match status" value="1"/>
</dbReference>
<protein>
    <submittedName>
        <fullName evidence="5">EAL domain-containing protein</fullName>
    </submittedName>
</protein>
<dbReference type="PANTHER" id="PTHR44757:SF2">
    <property type="entry name" value="BIOFILM ARCHITECTURE MAINTENANCE PROTEIN MBAA"/>
    <property type="match status" value="1"/>
</dbReference>
<dbReference type="Gene3D" id="3.30.450.20">
    <property type="entry name" value="PAS domain"/>
    <property type="match status" value="2"/>
</dbReference>
<feature type="domain" description="PAS" evidence="1">
    <location>
        <begin position="24"/>
        <end position="71"/>
    </location>
</feature>
<evidence type="ECO:0000259" key="4">
    <source>
        <dbReference type="PROSITE" id="PS50887"/>
    </source>
</evidence>
<dbReference type="PROSITE" id="PS50887">
    <property type="entry name" value="GGDEF"/>
    <property type="match status" value="1"/>
</dbReference>
<comment type="caution">
    <text evidence="5">The sequence shown here is derived from an EMBL/GenBank/DDBJ whole genome shotgun (WGS) entry which is preliminary data.</text>
</comment>
<dbReference type="InterPro" id="IPR001610">
    <property type="entry name" value="PAC"/>
</dbReference>
<dbReference type="RefSeq" id="WP_160982182.1">
    <property type="nucleotide sequence ID" value="NZ_WVHK01000125.1"/>
</dbReference>
<feature type="domain" description="GGDEF" evidence="4">
    <location>
        <begin position="311"/>
        <end position="444"/>
    </location>
</feature>
<feature type="domain" description="PAS" evidence="1">
    <location>
        <begin position="144"/>
        <end position="201"/>
    </location>
</feature>
<dbReference type="Pfam" id="PF00990">
    <property type="entry name" value="GGDEF"/>
    <property type="match status" value="1"/>
</dbReference>
<dbReference type="EMBL" id="WVHK01000125">
    <property type="protein sequence ID" value="MXV21738.1"/>
    <property type="molecule type" value="Genomic_DNA"/>
</dbReference>
<evidence type="ECO:0000313" key="6">
    <source>
        <dbReference type="Proteomes" id="UP000430519"/>
    </source>
</evidence>
<dbReference type="SMART" id="SM00091">
    <property type="entry name" value="PAS"/>
    <property type="match status" value="2"/>
</dbReference>
<dbReference type="InterPro" id="IPR000700">
    <property type="entry name" value="PAS-assoc_C"/>
</dbReference>
<dbReference type="SMART" id="SM00086">
    <property type="entry name" value="PAC"/>
    <property type="match status" value="2"/>
</dbReference>
<dbReference type="AlphaFoldDB" id="A0A6I4YLZ2"/>
<dbReference type="PROSITE" id="PS50113">
    <property type="entry name" value="PAC"/>
    <property type="match status" value="1"/>
</dbReference>
<dbReference type="InterPro" id="IPR001633">
    <property type="entry name" value="EAL_dom"/>
</dbReference>
<evidence type="ECO:0000259" key="1">
    <source>
        <dbReference type="PROSITE" id="PS50112"/>
    </source>
</evidence>
<proteinExistence type="predicted"/>
<sequence>MLTRLTAAIASATQPGGAGLAEAVLSITDTLVVVLDPQGRVVRFNPAAERLSGFSFEEVRGQVLWPFVLPEHEVAGVVQAFESLTAGDYPNRHENHWQTRSGELRYILWSNTALLDARGRVALVVATGVDVTREREERRARQETEDRFRALFEQSADGVVLLDPHDPEVPWRIVDCNEAFCRMNGYARDELVGQSVDLLHPYPMMAEEGGELFAWIREEGQVHGEGSHLHRDGTVFPIESASSVVTVGGRELILGQDRDIRDRKRTEEQLRLLAAQLAHDSQHDALTGLPNRTLLLDRLQVELRRAARDGRALSVIHLNLDGFRRVNDTLGHAVGDAVLREVARRLQEDVRPSDTVARLGGDEFVVLIPDVGGRPEAGGVARRLQAALAQPIDVDGQPVNVRGSMGVAVSPPDSSLPANLLRQADLAMTQAKREGKNGVQFFQKSLDAAVHGQLHLEARLRAALDAGGLHLHYQPQVDTTTGALLGFEALVRWTDTQLGLVSPARFIPLAEEAGLIGPLGAWVLDEACRQAAEWGLRVPIAVNVSALEVAQEDFTQRVHATLRRHGLDGGQLKLEITERLSVQDLQRAARQLAQLHGLGVQLSLDDFGTGQSSVSTLLQLPLNELKLDRSLITGVAESPIEQRVVSALISLGRSLNLTVIVEGVETPEQLRVLRDLGCGAVQGYLTGRPGPASMWTPHLGGPLPLNLPERSAGAGDGEPLLN</sequence>
<dbReference type="PROSITE" id="PS50883">
    <property type="entry name" value="EAL"/>
    <property type="match status" value="1"/>
</dbReference>
<dbReference type="InterPro" id="IPR035919">
    <property type="entry name" value="EAL_sf"/>
</dbReference>
<dbReference type="PROSITE" id="PS50112">
    <property type="entry name" value="PAS"/>
    <property type="match status" value="2"/>
</dbReference>
<keyword evidence="6" id="KW-1185">Reference proteome</keyword>
<dbReference type="PANTHER" id="PTHR44757">
    <property type="entry name" value="DIGUANYLATE CYCLASE DGCP"/>
    <property type="match status" value="1"/>
</dbReference>
<dbReference type="Pfam" id="PF00563">
    <property type="entry name" value="EAL"/>
    <property type="match status" value="1"/>
</dbReference>
<dbReference type="InterPro" id="IPR052155">
    <property type="entry name" value="Biofilm_reg_signaling"/>
</dbReference>
<organism evidence="5 6">
    <name type="scientific">Deinococcus xianganensis</name>
    <dbReference type="NCBI Taxonomy" id="1507289"/>
    <lineage>
        <taxon>Bacteria</taxon>
        <taxon>Thermotogati</taxon>
        <taxon>Deinococcota</taxon>
        <taxon>Deinococci</taxon>
        <taxon>Deinococcales</taxon>
        <taxon>Deinococcaceae</taxon>
        <taxon>Deinococcus</taxon>
    </lineage>
</organism>